<organism evidence="14 15">
    <name type="scientific">Neocallimastix californiae</name>
    <dbReference type="NCBI Taxonomy" id="1754190"/>
    <lineage>
        <taxon>Eukaryota</taxon>
        <taxon>Fungi</taxon>
        <taxon>Fungi incertae sedis</taxon>
        <taxon>Chytridiomycota</taxon>
        <taxon>Chytridiomycota incertae sedis</taxon>
        <taxon>Neocallimastigomycetes</taxon>
        <taxon>Neocallimastigales</taxon>
        <taxon>Neocallimastigaceae</taxon>
        <taxon>Neocallimastix</taxon>
    </lineage>
</organism>
<dbReference type="FunFam" id="3.40.50.2020:FF:000043">
    <property type="entry name" value="Ribose-phosphate pyrophosphokinase 1"/>
    <property type="match status" value="1"/>
</dbReference>
<keyword evidence="8" id="KW-0547">Nucleotide-binding</keyword>
<evidence type="ECO:0000256" key="10">
    <source>
        <dbReference type="ARBA" id="ARBA00022840"/>
    </source>
</evidence>
<accession>A0A1Y2DPJ4</accession>
<dbReference type="InterPro" id="IPR005946">
    <property type="entry name" value="Rib-P_diPkinase"/>
</dbReference>
<comment type="cofactor">
    <cofactor evidence="1">
        <name>Mg(2+)</name>
        <dbReference type="ChEBI" id="CHEBI:18420"/>
    </cofactor>
</comment>
<dbReference type="Pfam" id="PF13793">
    <property type="entry name" value="Pribosyltran_N"/>
    <property type="match status" value="1"/>
</dbReference>
<evidence type="ECO:0000256" key="6">
    <source>
        <dbReference type="ARBA" id="ARBA00022723"/>
    </source>
</evidence>
<dbReference type="AlphaFoldDB" id="A0A1Y2DPJ4"/>
<proteinExistence type="inferred from homology"/>
<evidence type="ECO:0000259" key="13">
    <source>
        <dbReference type="Pfam" id="PF13793"/>
    </source>
</evidence>
<dbReference type="Gene3D" id="3.40.50.2020">
    <property type="match status" value="2"/>
</dbReference>
<evidence type="ECO:0000256" key="2">
    <source>
        <dbReference type="ARBA" id="ARBA00004996"/>
    </source>
</evidence>
<dbReference type="InterPro" id="IPR029099">
    <property type="entry name" value="Pribosyltran_N"/>
</dbReference>
<dbReference type="GO" id="GO:0006015">
    <property type="term" value="P:5-phosphoribose 1-diphosphate biosynthetic process"/>
    <property type="evidence" value="ECO:0007669"/>
    <property type="project" value="TreeGrafter"/>
</dbReference>
<comment type="similarity">
    <text evidence="3">Belongs to the ribose-phosphate pyrophosphokinase family.</text>
</comment>
<dbReference type="EMBL" id="MCOG01000060">
    <property type="protein sequence ID" value="ORY61084.1"/>
    <property type="molecule type" value="Genomic_DNA"/>
</dbReference>
<dbReference type="InterPro" id="IPR000836">
    <property type="entry name" value="PRTase_dom"/>
</dbReference>
<reference evidence="14 15" key="1">
    <citation type="submission" date="2016-08" db="EMBL/GenBank/DDBJ databases">
        <title>A Parts List for Fungal Cellulosomes Revealed by Comparative Genomics.</title>
        <authorList>
            <consortium name="DOE Joint Genome Institute"/>
            <person name="Haitjema C.H."/>
            <person name="Gilmore S.P."/>
            <person name="Henske J.K."/>
            <person name="Solomon K.V."/>
            <person name="De Groot R."/>
            <person name="Kuo A."/>
            <person name="Mondo S.J."/>
            <person name="Salamov A.A."/>
            <person name="Labutti K."/>
            <person name="Zhao Z."/>
            <person name="Chiniquy J."/>
            <person name="Barry K."/>
            <person name="Brewer H.M."/>
            <person name="Purvine S.O."/>
            <person name="Wright A.T."/>
            <person name="Boxma B."/>
            <person name="Van Alen T."/>
            <person name="Hackstein J.H."/>
            <person name="Baker S.E."/>
            <person name="Grigoriev I.V."/>
            <person name="O'Malley M.A."/>
        </authorList>
    </citation>
    <scope>NUCLEOTIDE SEQUENCE [LARGE SCALE GENOMIC DNA]</scope>
    <source>
        <strain evidence="14 15">G1</strain>
    </source>
</reference>
<dbReference type="GO" id="GO:0005524">
    <property type="term" value="F:ATP binding"/>
    <property type="evidence" value="ECO:0007669"/>
    <property type="project" value="UniProtKB-KW"/>
</dbReference>
<evidence type="ECO:0000256" key="1">
    <source>
        <dbReference type="ARBA" id="ARBA00001946"/>
    </source>
</evidence>
<feature type="domain" description="Ribose-phosphate pyrophosphokinase N-terminal" evidence="13">
    <location>
        <begin position="12"/>
        <end position="126"/>
    </location>
</feature>
<dbReference type="SUPFAM" id="SSF53271">
    <property type="entry name" value="PRTase-like"/>
    <property type="match status" value="2"/>
</dbReference>
<evidence type="ECO:0000256" key="7">
    <source>
        <dbReference type="ARBA" id="ARBA00022727"/>
    </source>
</evidence>
<dbReference type="OrthoDB" id="413572at2759"/>
<dbReference type="EC" id="2.7.6.1" evidence="4"/>
<dbReference type="PANTHER" id="PTHR10210:SF57">
    <property type="entry name" value="RIBOSE-PHOSPHATE DIPHOSPHOKINASE"/>
    <property type="match status" value="1"/>
</dbReference>
<dbReference type="GO" id="GO:0004749">
    <property type="term" value="F:ribose phosphate diphosphokinase activity"/>
    <property type="evidence" value="ECO:0007669"/>
    <property type="project" value="UniProtKB-EC"/>
</dbReference>
<comment type="caution">
    <text evidence="14">The sequence shown here is derived from an EMBL/GenBank/DDBJ whole genome shotgun (WGS) entry which is preliminary data.</text>
</comment>
<dbReference type="FunFam" id="3.40.50.2020:FF:000001">
    <property type="entry name" value="Ribose-phosphate pyrophosphokinase"/>
    <property type="match status" value="1"/>
</dbReference>
<dbReference type="NCBIfam" id="TIGR01251">
    <property type="entry name" value="ribP_PPkin"/>
    <property type="match status" value="1"/>
</dbReference>
<dbReference type="GO" id="GO:0000287">
    <property type="term" value="F:magnesium ion binding"/>
    <property type="evidence" value="ECO:0007669"/>
    <property type="project" value="InterPro"/>
</dbReference>
<dbReference type="Proteomes" id="UP000193920">
    <property type="component" value="Unassembled WGS sequence"/>
</dbReference>
<name>A0A1Y2DPJ4_9FUNG</name>
<dbReference type="SMART" id="SM01400">
    <property type="entry name" value="Pribosyltran_N"/>
    <property type="match status" value="1"/>
</dbReference>
<keyword evidence="6" id="KW-0479">Metal-binding</keyword>
<dbReference type="CDD" id="cd06223">
    <property type="entry name" value="PRTases_typeI"/>
    <property type="match status" value="1"/>
</dbReference>
<keyword evidence="15" id="KW-1185">Reference proteome</keyword>
<protein>
    <recommendedName>
        <fullName evidence="4">ribose-phosphate diphosphokinase</fullName>
        <ecNumber evidence="4">2.7.6.1</ecNumber>
    </recommendedName>
</protein>
<evidence type="ECO:0000256" key="12">
    <source>
        <dbReference type="ARBA" id="ARBA00049535"/>
    </source>
</evidence>
<evidence type="ECO:0000313" key="14">
    <source>
        <dbReference type="EMBL" id="ORY61084.1"/>
    </source>
</evidence>
<evidence type="ECO:0000256" key="3">
    <source>
        <dbReference type="ARBA" id="ARBA00006478"/>
    </source>
</evidence>
<sequence>MESSKREHKPYIFVGTTNKSLSELITKKLGIPPSEIEIKRNACEEISVEIKVSIRDKNVYIIQSCSDSVNNDIMELLIMIKACKSASAANVTAVIPYFPYGKRSKMKKSRTAITAKLIANILICSGVDHIITMDLHSSVIQGFFNVPVDNLYSEPTIAKYIKENIPDYTNGIVVSKNAGGAMRVTSLADQLNLPFAMIEKKNDTLNTKATVIGEVKGKNCFIMDDIIDGPEAFLSTAEVLRDNEAQKIYIVATHGILSNNALEKIEKCDCVDAIFTTNSYNIPEEKIKQSTKLRIIDISTVLAEAIDRSFTGKSVSYLFNHAL</sequence>
<keyword evidence="9" id="KW-0418">Kinase</keyword>
<evidence type="ECO:0000256" key="9">
    <source>
        <dbReference type="ARBA" id="ARBA00022777"/>
    </source>
</evidence>
<comment type="catalytic activity">
    <reaction evidence="12">
        <text>D-ribose 5-phosphate + ATP = 5-phospho-alpha-D-ribose 1-diphosphate + AMP + H(+)</text>
        <dbReference type="Rhea" id="RHEA:15609"/>
        <dbReference type="ChEBI" id="CHEBI:15378"/>
        <dbReference type="ChEBI" id="CHEBI:30616"/>
        <dbReference type="ChEBI" id="CHEBI:58017"/>
        <dbReference type="ChEBI" id="CHEBI:78346"/>
        <dbReference type="ChEBI" id="CHEBI:456215"/>
        <dbReference type="EC" id="2.7.6.1"/>
    </reaction>
</comment>
<dbReference type="STRING" id="1754190.A0A1Y2DPJ4"/>
<gene>
    <name evidence="14" type="ORF">LY90DRAFT_661202</name>
</gene>
<dbReference type="GO" id="GO:0006164">
    <property type="term" value="P:purine nucleotide biosynthetic process"/>
    <property type="evidence" value="ECO:0007669"/>
    <property type="project" value="TreeGrafter"/>
</dbReference>
<keyword evidence="10" id="KW-0067">ATP-binding</keyword>
<keyword evidence="5" id="KW-0808">Transferase</keyword>
<comment type="pathway">
    <text evidence="2">Metabolic intermediate biosynthesis; 5-phospho-alpha-D-ribose 1-diphosphate biosynthesis; 5-phospho-alpha-D-ribose 1-diphosphate from D-ribose 5-phosphate (route I): step 1/1.</text>
</comment>
<dbReference type="Pfam" id="PF14572">
    <property type="entry name" value="Pribosyl_synth"/>
    <property type="match status" value="1"/>
</dbReference>
<evidence type="ECO:0000313" key="15">
    <source>
        <dbReference type="Proteomes" id="UP000193920"/>
    </source>
</evidence>
<dbReference type="GO" id="GO:0016301">
    <property type="term" value="F:kinase activity"/>
    <property type="evidence" value="ECO:0007669"/>
    <property type="project" value="UniProtKB-KW"/>
</dbReference>
<dbReference type="GO" id="GO:0002189">
    <property type="term" value="C:ribose phosphate diphosphokinase complex"/>
    <property type="evidence" value="ECO:0007669"/>
    <property type="project" value="TreeGrafter"/>
</dbReference>
<dbReference type="InterPro" id="IPR029057">
    <property type="entry name" value="PRTase-like"/>
</dbReference>
<keyword evidence="11" id="KW-0460">Magnesium</keyword>
<evidence type="ECO:0000256" key="4">
    <source>
        <dbReference type="ARBA" id="ARBA00013247"/>
    </source>
</evidence>
<dbReference type="GO" id="GO:0005737">
    <property type="term" value="C:cytoplasm"/>
    <property type="evidence" value="ECO:0007669"/>
    <property type="project" value="TreeGrafter"/>
</dbReference>
<dbReference type="PANTHER" id="PTHR10210">
    <property type="entry name" value="RIBOSE-PHOSPHATE DIPHOSPHOKINASE FAMILY MEMBER"/>
    <property type="match status" value="1"/>
</dbReference>
<dbReference type="NCBIfam" id="NF002320">
    <property type="entry name" value="PRK01259.1"/>
    <property type="match status" value="1"/>
</dbReference>
<evidence type="ECO:0000256" key="5">
    <source>
        <dbReference type="ARBA" id="ARBA00022679"/>
    </source>
</evidence>
<keyword evidence="7" id="KW-0545">Nucleotide biosynthesis</keyword>
<evidence type="ECO:0000256" key="8">
    <source>
        <dbReference type="ARBA" id="ARBA00022741"/>
    </source>
</evidence>
<evidence type="ECO:0000256" key="11">
    <source>
        <dbReference type="ARBA" id="ARBA00022842"/>
    </source>
</evidence>